<proteinExistence type="predicted"/>
<dbReference type="RefSeq" id="WP_173283878.1">
    <property type="nucleotide sequence ID" value="NZ_CP054020.1"/>
</dbReference>
<sequence>MALKPTVYKFKISLSDLNRSHYDAISLTVAKHPSENDERMMTRLLAYCLNAQEGLDFGAGLSEVDDPAISLTTLDDQLALWIDVGEPAVDRIKKASRKAQKVRVYSFNSKSDVWWEQGQAQFSRLEVDVYRFNWNEIQAFAAMLERTMDFSVTISGNSAYIAAAKGECEVHWEALLEKE</sequence>
<protein>
    <submittedName>
        <fullName evidence="1">YaeQ family protein</fullName>
    </submittedName>
</protein>
<dbReference type="Pfam" id="PF07152">
    <property type="entry name" value="YaeQ"/>
    <property type="match status" value="1"/>
</dbReference>
<dbReference type="InterPro" id="IPR011335">
    <property type="entry name" value="Restrct_endonuc-II-like"/>
</dbReference>
<dbReference type="PANTHER" id="PTHR38784:SF1">
    <property type="entry name" value="SUCROSE PHOSPHORYLASE"/>
    <property type="match status" value="1"/>
</dbReference>
<reference evidence="1 2" key="1">
    <citation type="submission" date="2020-05" db="EMBL/GenBank/DDBJ databases">
        <title>Thiomicrorhabdus sediminis sp.nov. and Thiomicrorhabdus xiamenensis sp.nov., novel sulfur-oxidizing bacteria isolated from coastal sediment.</title>
        <authorList>
            <person name="Liu X."/>
        </authorList>
    </citation>
    <scope>NUCLEOTIDE SEQUENCE [LARGE SCALE GENOMIC DNA]</scope>
    <source>
        <strain evidence="1 2">G2</strain>
    </source>
</reference>
<evidence type="ECO:0000313" key="1">
    <source>
        <dbReference type="EMBL" id="QKI88282.1"/>
    </source>
</evidence>
<dbReference type="PIRSF" id="PIRSF011484">
    <property type="entry name" value="YaeQ"/>
    <property type="match status" value="1"/>
</dbReference>
<dbReference type="SMART" id="SM01322">
    <property type="entry name" value="YaeQ"/>
    <property type="match status" value="1"/>
</dbReference>
<organism evidence="1 2">
    <name type="scientific">Thiomicrorhabdus xiamenensis</name>
    <dbReference type="NCBI Taxonomy" id="2739063"/>
    <lineage>
        <taxon>Bacteria</taxon>
        <taxon>Pseudomonadati</taxon>
        <taxon>Pseudomonadota</taxon>
        <taxon>Gammaproteobacteria</taxon>
        <taxon>Thiotrichales</taxon>
        <taxon>Piscirickettsiaceae</taxon>
        <taxon>Thiomicrorhabdus</taxon>
    </lineage>
</organism>
<evidence type="ECO:0000313" key="2">
    <source>
        <dbReference type="Proteomes" id="UP000504724"/>
    </source>
</evidence>
<dbReference type="InterPro" id="IPR038590">
    <property type="entry name" value="YaeQ_sf"/>
</dbReference>
<dbReference type="KEGG" id="txa:HQN79_01170"/>
<name>A0A7D4SYZ8_9GAMM</name>
<dbReference type="Gene3D" id="3.10.640.10">
    <property type="entry name" value="Restriction endonuclease-like alpha-beta roll domain"/>
    <property type="match status" value="1"/>
</dbReference>
<dbReference type="SUPFAM" id="SSF52980">
    <property type="entry name" value="Restriction endonuclease-like"/>
    <property type="match status" value="1"/>
</dbReference>
<dbReference type="EMBL" id="CP054020">
    <property type="protein sequence ID" value="QKI88282.1"/>
    <property type="molecule type" value="Genomic_DNA"/>
</dbReference>
<dbReference type="AlphaFoldDB" id="A0A7D4SYZ8"/>
<dbReference type="Proteomes" id="UP000504724">
    <property type="component" value="Chromosome"/>
</dbReference>
<keyword evidence="2" id="KW-1185">Reference proteome</keyword>
<gene>
    <name evidence="1" type="ORF">HQN79_01170</name>
</gene>
<dbReference type="PANTHER" id="PTHR38784">
    <property type="entry name" value="SUCROSE PHOSPHORYLASE"/>
    <property type="match status" value="1"/>
</dbReference>
<accession>A0A7D4SYZ8</accession>
<dbReference type="InterPro" id="IPR009822">
    <property type="entry name" value="YaeQ"/>
</dbReference>